<proteinExistence type="predicted"/>
<sequence>MCDAEGYLIPFTSAAYPMHIKLLPDRTGAVTTVTYDFYPHQLDIDVHRAFSEVDKYHKLLKAHHQRLREAFLKYCRLVVRAAKAPLPTPPPDGLDGQRSPAGGATPVSTTATGAAHLAPPADPHSTLGSMLDEIEAWLNQAHHLLEPYCELDMRLATRWTDLQMLVQHRLQTYADFVFYHNEAIRAGKRDAHDHALGYVLDRLSSAADQLKEADVFPKGKSQYPYAQFCVAVNKFAKDAREKPW</sequence>
<accession>A0ABR3QGL6</accession>
<evidence type="ECO:0000313" key="2">
    <source>
        <dbReference type="EMBL" id="KAL1413702.1"/>
    </source>
</evidence>
<evidence type="ECO:0000256" key="1">
    <source>
        <dbReference type="SAM" id="MobiDB-lite"/>
    </source>
</evidence>
<comment type="caution">
    <text evidence="2">The sequence shown here is derived from an EMBL/GenBank/DDBJ whole genome shotgun (WGS) entry which is preliminary data.</text>
</comment>
<dbReference type="Proteomes" id="UP001565368">
    <property type="component" value="Unassembled WGS sequence"/>
</dbReference>
<gene>
    <name evidence="2" type="ORF">Q8F55_001484</name>
</gene>
<keyword evidence="3" id="KW-1185">Reference proteome</keyword>
<name>A0ABR3QGL6_9TREE</name>
<feature type="region of interest" description="Disordered" evidence="1">
    <location>
        <begin position="86"/>
        <end position="123"/>
    </location>
</feature>
<organism evidence="2 3">
    <name type="scientific">Vanrija albida</name>
    <dbReference type="NCBI Taxonomy" id="181172"/>
    <lineage>
        <taxon>Eukaryota</taxon>
        <taxon>Fungi</taxon>
        <taxon>Dikarya</taxon>
        <taxon>Basidiomycota</taxon>
        <taxon>Agaricomycotina</taxon>
        <taxon>Tremellomycetes</taxon>
        <taxon>Trichosporonales</taxon>
        <taxon>Trichosporonaceae</taxon>
        <taxon>Vanrija</taxon>
    </lineage>
</organism>
<dbReference type="GeneID" id="95982527"/>
<reference evidence="2 3" key="1">
    <citation type="submission" date="2023-08" db="EMBL/GenBank/DDBJ databases">
        <title>Annotated Genome Sequence of Vanrija albida AlHP1.</title>
        <authorList>
            <person name="Herzog R."/>
        </authorList>
    </citation>
    <scope>NUCLEOTIDE SEQUENCE [LARGE SCALE GENOMIC DNA]</scope>
    <source>
        <strain evidence="2 3">AlHP1</strain>
    </source>
</reference>
<dbReference type="EMBL" id="JBBXJM010000001">
    <property type="protein sequence ID" value="KAL1413702.1"/>
    <property type="molecule type" value="Genomic_DNA"/>
</dbReference>
<evidence type="ECO:0000313" key="3">
    <source>
        <dbReference type="Proteomes" id="UP001565368"/>
    </source>
</evidence>
<dbReference type="RefSeq" id="XP_069213646.1">
    <property type="nucleotide sequence ID" value="XM_069350102.1"/>
</dbReference>
<protein>
    <submittedName>
        <fullName evidence="2">Uncharacterized protein</fullName>
    </submittedName>
</protein>